<sequence length="144" mass="16123">MEVREPVGFWKRLAAVILDGIVITATIFIFALIVFGEFAAEERLLQVFEGILPIVYYVLLPVIWTGYTIGKRALGIRIVRTDGSQVGLLTMIVREPVSYILYALTFGIGFIASVIMVIARKDKRALHDLLAKTYVTSIPPEPKR</sequence>
<keyword evidence="3 6" id="KW-0812">Transmembrane</keyword>
<evidence type="ECO:0000313" key="8">
    <source>
        <dbReference type="EMBL" id="MFC4737191.1"/>
    </source>
</evidence>
<feature type="transmembrane region" description="Helical" evidence="6">
    <location>
        <begin position="47"/>
        <end position="67"/>
    </location>
</feature>
<feature type="transmembrane region" description="Helical" evidence="6">
    <location>
        <begin position="99"/>
        <end position="119"/>
    </location>
</feature>
<evidence type="ECO:0000256" key="1">
    <source>
        <dbReference type="ARBA" id="ARBA00004651"/>
    </source>
</evidence>
<feature type="domain" description="RDD" evidence="7">
    <location>
        <begin position="7"/>
        <end position="132"/>
    </location>
</feature>
<evidence type="ECO:0000256" key="6">
    <source>
        <dbReference type="SAM" id="Phobius"/>
    </source>
</evidence>
<protein>
    <submittedName>
        <fullName evidence="8">RDD family protein</fullName>
    </submittedName>
</protein>
<feature type="transmembrane region" description="Helical" evidence="6">
    <location>
        <begin position="12"/>
        <end position="35"/>
    </location>
</feature>
<comment type="caution">
    <text evidence="8">The sequence shown here is derived from an EMBL/GenBank/DDBJ whole genome shotgun (WGS) entry which is preliminary data.</text>
</comment>
<accession>A0ABV9NY15</accession>
<keyword evidence="4 6" id="KW-1133">Transmembrane helix</keyword>
<name>A0ABV9NY15_9BACI</name>
<evidence type="ECO:0000259" key="7">
    <source>
        <dbReference type="Pfam" id="PF06271"/>
    </source>
</evidence>
<dbReference type="Proteomes" id="UP001595896">
    <property type="component" value="Unassembled WGS sequence"/>
</dbReference>
<evidence type="ECO:0000313" key="9">
    <source>
        <dbReference type="Proteomes" id="UP001595896"/>
    </source>
</evidence>
<evidence type="ECO:0000256" key="2">
    <source>
        <dbReference type="ARBA" id="ARBA00022475"/>
    </source>
</evidence>
<gene>
    <name evidence="8" type="ORF">ACFO4L_11380</name>
</gene>
<comment type="subcellular location">
    <subcellularLocation>
        <location evidence="1">Cell membrane</location>
        <topology evidence="1">Multi-pass membrane protein</topology>
    </subcellularLocation>
</comment>
<dbReference type="InterPro" id="IPR010432">
    <property type="entry name" value="RDD"/>
</dbReference>
<evidence type="ECO:0000256" key="4">
    <source>
        <dbReference type="ARBA" id="ARBA00022989"/>
    </source>
</evidence>
<dbReference type="EMBL" id="JBHSGK010000013">
    <property type="protein sequence ID" value="MFC4737191.1"/>
    <property type="molecule type" value="Genomic_DNA"/>
</dbReference>
<organism evidence="8 9">
    <name type="scientific">Bacillus daqingensis</name>
    <dbReference type="NCBI Taxonomy" id="872396"/>
    <lineage>
        <taxon>Bacteria</taxon>
        <taxon>Bacillati</taxon>
        <taxon>Bacillota</taxon>
        <taxon>Bacilli</taxon>
        <taxon>Bacillales</taxon>
        <taxon>Bacillaceae</taxon>
        <taxon>Bacillus</taxon>
    </lineage>
</organism>
<evidence type="ECO:0000256" key="5">
    <source>
        <dbReference type="ARBA" id="ARBA00023136"/>
    </source>
</evidence>
<reference evidence="9" key="1">
    <citation type="journal article" date="2019" name="Int. J. Syst. Evol. Microbiol.">
        <title>The Global Catalogue of Microorganisms (GCM) 10K type strain sequencing project: providing services to taxonomists for standard genome sequencing and annotation.</title>
        <authorList>
            <consortium name="The Broad Institute Genomics Platform"/>
            <consortium name="The Broad Institute Genome Sequencing Center for Infectious Disease"/>
            <person name="Wu L."/>
            <person name="Ma J."/>
        </authorList>
    </citation>
    <scope>NUCLEOTIDE SEQUENCE [LARGE SCALE GENOMIC DNA]</scope>
    <source>
        <strain evidence="9">JCM 12165</strain>
    </source>
</reference>
<evidence type="ECO:0000256" key="3">
    <source>
        <dbReference type="ARBA" id="ARBA00022692"/>
    </source>
</evidence>
<keyword evidence="9" id="KW-1185">Reference proteome</keyword>
<dbReference type="Pfam" id="PF06271">
    <property type="entry name" value="RDD"/>
    <property type="match status" value="1"/>
</dbReference>
<keyword evidence="5 6" id="KW-0472">Membrane</keyword>
<proteinExistence type="predicted"/>
<dbReference type="InterPro" id="IPR051791">
    <property type="entry name" value="Pra-immunoreactive"/>
</dbReference>
<dbReference type="PANTHER" id="PTHR36115">
    <property type="entry name" value="PROLINE-RICH ANTIGEN HOMOLOG-RELATED"/>
    <property type="match status" value="1"/>
</dbReference>
<dbReference type="RefSeq" id="WP_377909795.1">
    <property type="nucleotide sequence ID" value="NZ_JBHSGK010000013.1"/>
</dbReference>
<dbReference type="PANTHER" id="PTHR36115:SF9">
    <property type="entry name" value="LMO1584 PROTEIN"/>
    <property type="match status" value="1"/>
</dbReference>
<keyword evidence="2" id="KW-1003">Cell membrane</keyword>